<dbReference type="AlphaFoldDB" id="A0A494VNU5"/>
<feature type="transmembrane region" description="Helical" evidence="1">
    <location>
        <begin position="45"/>
        <end position="68"/>
    </location>
</feature>
<gene>
    <name evidence="2" type="ORF">HYN43_014195</name>
</gene>
<name>A0A494VNU5_9SPHI</name>
<keyword evidence="1" id="KW-1133">Transmembrane helix</keyword>
<evidence type="ECO:0000313" key="3">
    <source>
        <dbReference type="Proteomes" id="UP000270046"/>
    </source>
</evidence>
<evidence type="ECO:0000313" key="2">
    <source>
        <dbReference type="EMBL" id="AYL96374.1"/>
    </source>
</evidence>
<accession>A0A494VNU5</accession>
<proteinExistence type="predicted"/>
<keyword evidence="1" id="KW-0812">Transmembrane</keyword>
<dbReference type="KEGG" id="muh:HYN43_014195"/>
<dbReference type="EMBL" id="CP032869">
    <property type="protein sequence ID" value="AYL96374.1"/>
    <property type="molecule type" value="Genomic_DNA"/>
</dbReference>
<organism evidence="2 3">
    <name type="scientific">Mucilaginibacter celer</name>
    <dbReference type="NCBI Taxonomy" id="2305508"/>
    <lineage>
        <taxon>Bacteria</taxon>
        <taxon>Pseudomonadati</taxon>
        <taxon>Bacteroidota</taxon>
        <taxon>Sphingobacteriia</taxon>
        <taxon>Sphingobacteriales</taxon>
        <taxon>Sphingobacteriaceae</taxon>
        <taxon>Mucilaginibacter</taxon>
    </lineage>
</organism>
<protein>
    <submittedName>
        <fullName evidence="2">Uncharacterized protein</fullName>
    </submittedName>
</protein>
<keyword evidence="1" id="KW-0472">Membrane</keyword>
<sequence>MLLKPVAVMMKKLSLLRLFSCLPLIAIIIPDVTELIINNQFKLPFFHIISGAMLIVTIVICTLVIRYLKKQQQVKMQYQQV</sequence>
<reference evidence="2 3" key="1">
    <citation type="submission" date="2018-10" db="EMBL/GenBank/DDBJ databases">
        <title>Genome sequencing of Mucilaginibacter sp. HYN0043.</title>
        <authorList>
            <person name="Kim M."/>
            <person name="Yi H."/>
        </authorList>
    </citation>
    <scope>NUCLEOTIDE SEQUENCE [LARGE SCALE GENOMIC DNA]</scope>
    <source>
        <strain evidence="2 3">HYN0043</strain>
    </source>
</reference>
<evidence type="ECO:0000256" key="1">
    <source>
        <dbReference type="SAM" id="Phobius"/>
    </source>
</evidence>
<dbReference type="Proteomes" id="UP000270046">
    <property type="component" value="Chromosome"/>
</dbReference>
<keyword evidence="3" id="KW-1185">Reference proteome</keyword>